<evidence type="ECO:0000313" key="1">
    <source>
        <dbReference type="EMBL" id="KAF9449372.1"/>
    </source>
</evidence>
<organism evidence="1 2">
    <name type="scientific">Macrolepiota fuliginosa MF-IS2</name>
    <dbReference type="NCBI Taxonomy" id="1400762"/>
    <lineage>
        <taxon>Eukaryota</taxon>
        <taxon>Fungi</taxon>
        <taxon>Dikarya</taxon>
        <taxon>Basidiomycota</taxon>
        <taxon>Agaricomycotina</taxon>
        <taxon>Agaricomycetes</taxon>
        <taxon>Agaricomycetidae</taxon>
        <taxon>Agaricales</taxon>
        <taxon>Agaricineae</taxon>
        <taxon>Agaricaceae</taxon>
        <taxon>Macrolepiota</taxon>
    </lineage>
</organism>
<proteinExistence type="predicted"/>
<dbReference type="Gene3D" id="3.80.10.10">
    <property type="entry name" value="Ribonuclease Inhibitor"/>
    <property type="match status" value="1"/>
</dbReference>
<name>A0A9P5XDE9_9AGAR</name>
<dbReference type="OrthoDB" id="2967309at2759"/>
<sequence>MTAMTGLLALPTEVLQTIGDDLGPAKKQLRLVCVQLSVAMDPLVLSHLVINVTRPRLSMSVSQLRLLAHGRSHTAHFIRELSIRSLAPAYDPQGMGAQLAFSGGSWGPTRKRDGGLGVQAGEADMKEHLEGAISNMVNLQVLRWKATPEDPKWTQLAVINGLAHTKSLGYLSLHLSFGSDTSNLWLDRLSGLKRIVISGSCDSFHDHIVKRLGDCISQSPEMSSIDIDRSYWHGDSNTPTLHSLLGNAPLIRLKHLGLHGWFTRLDHVTLPHLRFLKSLTLTNNHDPPYNSHPYSSTAEDIWSALRVSEIHLDRISTDLVNASLIEYLVSYSGLTRLYLRNITAPDQQTSIQLAEVFFDSALAQHSFTLEDLYILPSYEGSWCFGEHIAPIIARCSKLQYLKLAVVSSKVNPSAEGDTVSMLINMTARSLHSLQSLSISTAKAESLRGLERAHLSKKHFSSAAVQIAKAITEHIPEPEYHAFLPPITTNSIKYVPQLQSSFEVDETRSKLRYRRVT</sequence>
<dbReference type="Proteomes" id="UP000807342">
    <property type="component" value="Unassembled WGS sequence"/>
</dbReference>
<accession>A0A9P5XDE9</accession>
<dbReference type="AlphaFoldDB" id="A0A9P5XDE9"/>
<gene>
    <name evidence="1" type="ORF">P691DRAFT_728020</name>
</gene>
<evidence type="ECO:0000313" key="2">
    <source>
        <dbReference type="Proteomes" id="UP000807342"/>
    </source>
</evidence>
<reference evidence="1" key="1">
    <citation type="submission" date="2020-11" db="EMBL/GenBank/DDBJ databases">
        <authorList>
            <consortium name="DOE Joint Genome Institute"/>
            <person name="Ahrendt S."/>
            <person name="Riley R."/>
            <person name="Andreopoulos W."/>
            <person name="Labutti K."/>
            <person name="Pangilinan J."/>
            <person name="Ruiz-Duenas F.J."/>
            <person name="Barrasa J.M."/>
            <person name="Sanchez-Garcia M."/>
            <person name="Camarero S."/>
            <person name="Miyauchi S."/>
            <person name="Serrano A."/>
            <person name="Linde D."/>
            <person name="Babiker R."/>
            <person name="Drula E."/>
            <person name="Ayuso-Fernandez I."/>
            <person name="Pacheco R."/>
            <person name="Padilla G."/>
            <person name="Ferreira P."/>
            <person name="Barriuso J."/>
            <person name="Kellner H."/>
            <person name="Castanera R."/>
            <person name="Alfaro M."/>
            <person name="Ramirez L."/>
            <person name="Pisabarro A.G."/>
            <person name="Kuo A."/>
            <person name="Tritt A."/>
            <person name="Lipzen A."/>
            <person name="He G."/>
            <person name="Yan M."/>
            <person name="Ng V."/>
            <person name="Cullen D."/>
            <person name="Martin F."/>
            <person name="Rosso M.-N."/>
            <person name="Henrissat B."/>
            <person name="Hibbett D."/>
            <person name="Martinez A.T."/>
            <person name="Grigoriev I.V."/>
        </authorList>
    </citation>
    <scope>NUCLEOTIDE SEQUENCE</scope>
    <source>
        <strain evidence="1">MF-IS2</strain>
    </source>
</reference>
<evidence type="ECO:0008006" key="3">
    <source>
        <dbReference type="Google" id="ProtNLM"/>
    </source>
</evidence>
<keyword evidence="2" id="KW-1185">Reference proteome</keyword>
<comment type="caution">
    <text evidence="1">The sequence shown here is derived from an EMBL/GenBank/DDBJ whole genome shotgun (WGS) entry which is preliminary data.</text>
</comment>
<dbReference type="InterPro" id="IPR032675">
    <property type="entry name" value="LRR_dom_sf"/>
</dbReference>
<dbReference type="SUPFAM" id="SSF52047">
    <property type="entry name" value="RNI-like"/>
    <property type="match status" value="1"/>
</dbReference>
<protein>
    <recommendedName>
        <fullName evidence="3">F-box domain-containing protein</fullName>
    </recommendedName>
</protein>
<dbReference type="EMBL" id="MU151132">
    <property type="protein sequence ID" value="KAF9449372.1"/>
    <property type="molecule type" value="Genomic_DNA"/>
</dbReference>